<protein>
    <recommendedName>
        <fullName evidence="5">PNPLA domain-containing protein</fullName>
    </recommendedName>
</protein>
<organism evidence="6 7">
    <name type="scientific">Cytospora schulzeri</name>
    <dbReference type="NCBI Taxonomy" id="448051"/>
    <lineage>
        <taxon>Eukaryota</taxon>
        <taxon>Fungi</taxon>
        <taxon>Dikarya</taxon>
        <taxon>Ascomycota</taxon>
        <taxon>Pezizomycotina</taxon>
        <taxon>Sordariomycetes</taxon>
        <taxon>Sordariomycetidae</taxon>
        <taxon>Diaporthales</taxon>
        <taxon>Cytosporaceae</taxon>
        <taxon>Cytospora</taxon>
    </lineage>
</organism>
<proteinExistence type="predicted"/>
<dbReference type="AlphaFoldDB" id="A0A423VLT4"/>
<comment type="caution">
    <text evidence="6">The sequence shown here is derived from an EMBL/GenBank/DDBJ whole genome shotgun (WGS) entry which is preliminary data.</text>
</comment>
<dbReference type="STRING" id="356882.A0A423VLT4"/>
<dbReference type="PANTHER" id="PTHR24185">
    <property type="entry name" value="CALCIUM-INDEPENDENT PHOSPHOLIPASE A2-GAMMA"/>
    <property type="match status" value="1"/>
</dbReference>
<evidence type="ECO:0000259" key="5">
    <source>
        <dbReference type="PROSITE" id="PS51635"/>
    </source>
</evidence>
<evidence type="ECO:0000256" key="1">
    <source>
        <dbReference type="ARBA" id="ARBA00022801"/>
    </source>
</evidence>
<reference evidence="6 7" key="1">
    <citation type="submission" date="2015-09" db="EMBL/GenBank/DDBJ databases">
        <title>Host preference determinants of Valsa canker pathogens revealed by comparative genomics.</title>
        <authorList>
            <person name="Yin Z."/>
            <person name="Huang L."/>
        </authorList>
    </citation>
    <scope>NUCLEOTIDE SEQUENCE [LARGE SCALE GENOMIC DNA]</scope>
    <source>
        <strain evidence="6 7">03-1</strain>
    </source>
</reference>
<accession>A0A423VLT4</accession>
<dbReference type="SUPFAM" id="SSF52151">
    <property type="entry name" value="FabD/lysophospholipase-like"/>
    <property type="match status" value="1"/>
</dbReference>
<dbReference type="GO" id="GO:0016020">
    <property type="term" value="C:membrane"/>
    <property type="evidence" value="ECO:0007669"/>
    <property type="project" value="TreeGrafter"/>
</dbReference>
<dbReference type="InterPro" id="IPR002182">
    <property type="entry name" value="NB-ARC"/>
</dbReference>
<dbReference type="PANTHER" id="PTHR24185:SF1">
    <property type="entry name" value="CALCIUM-INDEPENDENT PHOSPHOLIPASE A2-GAMMA"/>
    <property type="match status" value="1"/>
</dbReference>
<dbReference type="SUPFAM" id="SSF52540">
    <property type="entry name" value="P-loop containing nucleoside triphosphate hydrolases"/>
    <property type="match status" value="1"/>
</dbReference>
<dbReference type="GO" id="GO:0046486">
    <property type="term" value="P:glycerolipid metabolic process"/>
    <property type="evidence" value="ECO:0007669"/>
    <property type="project" value="UniProtKB-ARBA"/>
</dbReference>
<sequence length="803" mass="91046">MLGLFEMDVQSCIDKYQELAKIVFTPRKRARVFGRILPAVLGTAPFDHKLLEREIKRLSFEFLGDEDAPLYQKTSRCKVFVCTSLSNSETVRLRSYDSKFEDHIRCTVWEAGRATSAAPSFFDPITFSNGIVFRDGALQANNPVYELMQEAMNEFPSQEIDTIVSIGTGVPASINMSNGLHSVAKACGKIATDTERIAKKFEADYCMSGRQFEGKYFRFNVTKGVEGVRLEEWQKTDIMMSSTLSYLGQYSTSRELRACAYRLDCEITEVVSSRSRISTGPASDEDLPPSGQSVGFPVCEPSQDELPRTVGYRNSFYQLDRIGKGPVPYFVTRAELDQIREHFANIDNTSQSRIVCLLGLGGSGKTQLTLQYAWSRREEFGVVLWVNASSEATLRDSFELAASQLGLRLPRHEAGVSKNRAIATYERPDVFQDVNAVKQELRRRNQPWLIVFDKVDNEDVLFGLNQYIPSDLNGHILLSSRRQEARRLGQKYINIHGLPRDGAIGLLMYHAGIEHPSTEQLKIAQEIVQQLDCIALAVDLAGRSYIQNPGGLRNYLHLYKSNKEKLYQRSLGHMPSHLSRLTGYEHSVYAAWQISIAAIPTNTAKFLHLLCFLDPTNLSKEFLKRACHTKLHWDRNGELAILKPRECGVPEWLLELLCESDGEWSDFKYHETVNQLASLFFVRQDILEGTWLHETGPVETSSLLADGNEMVLLQIPQPLHDLGRYMLGADERTEFCYGAFSVCVHAFPNDVSEIDNLRDPSRVPLYVGEGGESQHVQALRRDLEQLRRHIEIFRHDIQPFFRG</sequence>
<dbReference type="Gene3D" id="3.40.1090.10">
    <property type="entry name" value="Cytosolic phospholipase A2 catalytic domain"/>
    <property type="match status" value="1"/>
</dbReference>
<feature type="domain" description="PNPLA" evidence="5">
    <location>
        <begin position="1"/>
        <end position="148"/>
    </location>
</feature>
<dbReference type="Proteomes" id="UP000283895">
    <property type="component" value="Unassembled WGS sequence"/>
</dbReference>
<keyword evidence="1" id="KW-0378">Hydrolase</keyword>
<evidence type="ECO:0000256" key="2">
    <source>
        <dbReference type="ARBA" id="ARBA00022963"/>
    </source>
</evidence>
<gene>
    <name evidence="6" type="ORF">VMCG_09166</name>
</gene>
<dbReference type="Gene3D" id="3.40.50.300">
    <property type="entry name" value="P-loop containing nucleotide triphosphate hydrolases"/>
    <property type="match status" value="1"/>
</dbReference>
<dbReference type="OrthoDB" id="1658288at2759"/>
<feature type="short sequence motif" description="DGA/G" evidence="4">
    <location>
        <begin position="135"/>
        <end position="137"/>
    </location>
</feature>
<evidence type="ECO:0000256" key="3">
    <source>
        <dbReference type="ARBA" id="ARBA00023098"/>
    </source>
</evidence>
<keyword evidence="3" id="KW-0443">Lipid metabolism</keyword>
<evidence type="ECO:0000313" key="6">
    <source>
        <dbReference type="EMBL" id="ROV91855.1"/>
    </source>
</evidence>
<dbReference type="GO" id="GO:0019369">
    <property type="term" value="P:arachidonate metabolic process"/>
    <property type="evidence" value="ECO:0007669"/>
    <property type="project" value="TreeGrafter"/>
</dbReference>
<dbReference type="GO" id="GO:0016042">
    <property type="term" value="P:lipid catabolic process"/>
    <property type="evidence" value="ECO:0007669"/>
    <property type="project" value="UniProtKB-KW"/>
</dbReference>
<dbReference type="GO" id="GO:0043531">
    <property type="term" value="F:ADP binding"/>
    <property type="evidence" value="ECO:0007669"/>
    <property type="project" value="InterPro"/>
</dbReference>
<dbReference type="PROSITE" id="PS51635">
    <property type="entry name" value="PNPLA"/>
    <property type="match status" value="1"/>
</dbReference>
<comment type="caution">
    <text evidence="4">Lacks conserved residue(s) required for the propagation of feature annotation.</text>
</comment>
<dbReference type="InterPro" id="IPR002641">
    <property type="entry name" value="PNPLA_dom"/>
</dbReference>
<name>A0A423VLT4_9PEZI</name>
<dbReference type="InterPro" id="IPR016035">
    <property type="entry name" value="Acyl_Trfase/lysoPLipase"/>
</dbReference>
<dbReference type="InterPro" id="IPR027417">
    <property type="entry name" value="P-loop_NTPase"/>
</dbReference>
<keyword evidence="2" id="KW-0442">Lipid degradation</keyword>
<keyword evidence="7" id="KW-1185">Reference proteome</keyword>
<evidence type="ECO:0000313" key="7">
    <source>
        <dbReference type="Proteomes" id="UP000283895"/>
    </source>
</evidence>
<dbReference type="Pfam" id="PF00931">
    <property type="entry name" value="NB-ARC"/>
    <property type="match status" value="1"/>
</dbReference>
<evidence type="ECO:0000256" key="4">
    <source>
        <dbReference type="PROSITE-ProRule" id="PRU01161"/>
    </source>
</evidence>
<dbReference type="GO" id="GO:0047499">
    <property type="term" value="F:calcium-independent phospholipase A2 activity"/>
    <property type="evidence" value="ECO:0007669"/>
    <property type="project" value="TreeGrafter"/>
</dbReference>
<dbReference type="EMBL" id="LKEA01000053">
    <property type="protein sequence ID" value="ROV91855.1"/>
    <property type="molecule type" value="Genomic_DNA"/>
</dbReference>